<dbReference type="Pfam" id="PF08534">
    <property type="entry name" value="Redoxin"/>
    <property type="match status" value="1"/>
</dbReference>
<accession>A0ABT2ZR67</accession>
<comment type="similarity">
    <text evidence="3">Belongs to the peroxiredoxin family. Prx5 subfamily.</text>
</comment>
<evidence type="ECO:0000259" key="4">
    <source>
        <dbReference type="PROSITE" id="PS51352"/>
    </source>
</evidence>
<dbReference type="CDD" id="cd03013">
    <property type="entry name" value="PRX5_like"/>
    <property type="match status" value="1"/>
</dbReference>
<keyword evidence="6" id="KW-1185">Reference proteome</keyword>
<proteinExistence type="inferred from homology"/>
<gene>
    <name evidence="5" type="ORF">OEZ71_15225</name>
</gene>
<comment type="function">
    <text evidence="3">Thiol-specific peroxidase that catalyzes the reduction of hydrogen peroxide and organic hydroperoxides to water and alcohols, respectively. Plays a role in cell protection against oxidative stress by detoxifying peroxides.</text>
</comment>
<dbReference type="InterPro" id="IPR036249">
    <property type="entry name" value="Thioredoxin-like_sf"/>
</dbReference>
<organism evidence="5 6">
    <name type="scientific">Albidovulum litorale</name>
    <dbReference type="NCBI Taxonomy" id="2984134"/>
    <lineage>
        <taxon>Bacteria</taxon>
        <taxon>Pseudomonadati</taxon>
        <taxon>Pseudomonadota</taxon>
        <taxon>Alphaproteobacteria</taxon>
        <taxon>Rhodobacterales</taxon>
        <taxon>Paracoccaceae</taxon>
        <taxon>Albidovulum</taxon>
    </lineage>
</organism>
<dbReference type="PANTHER" id="PTHR10430">
    <property type="entry name" value="PEROXIREDOXIN"/>
    <property type="match status" value="1"/>
</dbReference>
<evidence type="ECO:0000313" key="5">
    <source>
        <dbReference type="EMBL" id="MCV2873650.1"/>
    </source>
</evidence>
<dbReference type="PROSITE" id="PS51352">
    <property type="entry name" value="THIOREDOXIN_2"/>
    <property type="match status" value="1"/>
</dbReference>
<dbReference type="RefSeq" id="WP_263740888.1">
    <property type="nucleotide sequence ID" value="NZ_JAOWKZ010000004.1"/>
</dbReference>
<dbReference type="InterPro" id="IPR013740">
    <property type="entry name" value="Redoxin"/>
</dbReference>
<dbReference type="Proteomes" id="UP001652564">
    <property type="component" value="Unassembled WGS sequence"/>
</dbReference>
<keyword evidence="3" id="KW-0049">Antioxidant</keyword>
<evidence type="ECO:0000256" key="1">
    <source>
        <dbReference type="ARBA" id="ARBA00022559"/>
    </source>
</evidence>
<evidence type="ECO:0000256" key="2">
    <source>
        <dbReference type="ARBA" id="ARBA00023002"/>
    </source>
</evidence>
<dbReference type="EC" id="1.11.1.27" evidence="3"/>
<dbReference type="PANTHER" id="PTHR10430:SF16">
    <property type="entry name" value="PEROXIREDOXIN-5, MITOCHONDRIAL"/>
    <property type="match status" value="1"/>
</dbReference>
<keyword evidence="1 3" id="KW-0575">Peroxidase</keyword>
<reference evidence="5 6" key="1">
    <citation type="submission" date="2022-10" db="EMBL/GenBank/DDBJ databases">
        <title>Defluviimonas sp. nov., isolated from ocean surface sediments.</title>
        <authorList>
            <person name="He W."/>
            <person name="Wang L."/>
            <person name="Zhang D.-F."/>
        </authorList>
    </citation>
    <scope>NUCLEOTIDE SEQUENCE [LARGE SCALE GENOMIC DNA]</scope>
    <source>
        <strain evidence="5 6">WL0050</strain>
    </source>
</reference>
<comment type="caution">
    <text evidence="5">The sequence shown here is derived from an EMBL/GenBank/DDBJ whole genome shotgun (WGS) entry which is preliminary data.</text>
</comment>
<dbReference type="EMBL" id="JAOWKZ010000004">
    <property type="protein sequence ID" value="MCV2873650.1"/>
    <property type="molecule type" value="Genomic_DNA"/>
</dbReference>
<keyword evidence="3" id="KW-0676">Redox-active center</keyword>
<protein>
    <recommendedName>
        <fullName evidence="3">Glutathione-dependent peroxiredoxin</fullName>
        <ecNumber evidence="3">1.11.1.27</ecNumber>
    </recommendedName>
</protein>
<dbReference type="Gene3D" id="3.40.30.10">
    <property type="entry name" value="Glutaredoxin"/>
    <property type="match status" value="1"/>
</dbReference>
<evidence type="ECO:0000313" key="6">
    <source>
        <dbReference type="Proteomes" id="UP001652564"/>
    </source>
</evidence>
<keyword evidence="2 3" id="KW-0560">Oxidoreductase</keyword>
<sequence>MLETGMRLPEARFLRIGAGGPEEVLLSTLVRGRKVVIFAVPGAFTPTCDSAHVPSFIRSMDAYRAKGVDEVICLSVNDAHVMRYWGETTGAAAAGITMLADADGAFARAMGLAYDNPAAGMFGRSRRYAMAVEDGVVTAFELDPLGQCSLSTGEALLEKL</sequence>
<comment type="catalytic activity">
    <reaction evidence="3">
        <text>a hydroperoxide + 2 glutathione = an alcohol + glutathione disulfide + H2O</text>
        <dbReference type="Rhea" id="RHEA:62632"/>
        <dbReference type="ChEBI" id="CHEBI:15377"/>
        <dbReference type="ChEBI" id="CHEBI:30879"/>
        <dbReference type="ChEBI" id="CHEBI:35924"/>
        <dbReference type="ChEBI" id="CHEBI:57925"/>
        <dbReference type="ChEBI" id="CHEBI:58297"/>
        <dbReference type="EC" id="1.11.1.27"/>
    </reaction>
</comment>
<dbReference type="InterPro" id="IPR037944">
    <property type="entry name" value="PRX5-like"/>
</dbReference>
<dbReference type="SUPFAM" id="SSF52833">
    <property type="entry name" value="Thioredoxin-like"/>
    <property type="match status" value="1"/>
</dbReference>
<name>A0ABT2ZR67_9RHOB</name>
<evidence type="ECO:0000256" key="3">
    <source>
        <dbReference type="RuleBase" id="RU366011"/>
    </source>
</evidence>
<dbReference type="InterPro" id="IPR013766">
    <property type="entry name" value="Thioredoxin_domain"/>
</dbReference>
<feature type="domain" description="Thioredoxin" evidence="4">
    <location>
        <begin position="2"/>
        <end position="160"/>
    </location>
</feature>